<evidence type="ECO:0000313" key="1">
    <source>
        <dbReference type="EMBL" id="TGY79491.1"/>
    </source>
</evidence>
<gene>
    <name evidence="1" type="ORF">E5331_05615</name>
</gene>
<organism evidence="1 2">
    <name type="scientific">Lepagella muris</name>
    <dbReference type="NCBI Taxonomy" id="3032870"/>
    <lineage>
        <taxon>Bacteria</taxon>
        <taxon>Pseudomonadati</taxon>
        <taxon>Bacteroidota</taxon>
        <taxon>Bacteroidia</taxon>
        <taxon>Bacteroidales</taxon>
        <taxon>Muribaculaceae</taxon>
        <taxon>Lepagella</taxon>
    </lineage>
</organism>
<keyword evidence="2" id="KW-1185">Reference proteome</keyword>
<dbReference type="Proteomes" id="UP000306319">
    <property type="component" value="Unassembled WGS sequence"/>
</dbReference>
<sequence length="384" mass="43015">MRRNPFFTFLGIMVLAVLLNNACKNEKTLSEFTVEIENNDENVSEQFDSIFKYSGHVVLSTDDQSILGNINKVYVDNDTLYIMHENSHIASFDKSGAYIRDYSHLGHGHGEYISLSDFDIHDDFLYLLSDNKILIYDKQNNYSGTIDLPNAAQGLCVMDSGIALNNEFGYGDSSTVDHFCYSFISNDGKVINRVRFNDALLGHTYSTNGQVGKFIKNGNRVYTYFPYNETIYEIDSISGDIKPLVDLKMETRHIGADTEAQEVDRILKSNVAKVFHAAYIYGDLLFFSYFDNRIKSVLCSLQGKIYLNGAATIDSNGLPISFYGLYTSSPSDSILSIVPAPVVKSIASGKNGLSEYPVINEISQQLESDSNPVLVFYRLNKQSL</sequence>
<protein>
    <submittedName>
        <fullName evidence="1">6-bladed beta-propeller</fullName>
    </submittedName>
</protein>
<proteinExistence type="predicted"/>
<name>A0AC61RI12_9BACT</name>
<reference evidence="1" key="1">
    <citation type="submission" date="2019-04" db="EMBL/GenBank/DDBJ databases">
        <title>Microbes associate with the intestines of laboratory mice.</title>
        <authorList>
            <person name="Navarre W."/>
            <person name="Wong E."/>
            <person name="Huang K."/>
            <person name="Tropini C."/>
            <person name="Ng K."/>
            <person name="Yu B."/>
        </authorList>
    </citation>
    <scope>NUCLEOTIDE SEQUENCE</scope>
    <source>
        <strain evidence="1">NM04_E33</strain>
    </source>
</reference>
<accession>A0AC61RI12</accession>
<comment type="caution">
    <text evidence="1">The sequence shown here is derived from an EMBL/GenBank/DDBJ whole genome shotgun (WGS) entry which is preliminary data.</text>
</comment>
<dbReference type="EMBL" id="SRYB01000006">
    <property type="protein sequence ID" value="TGY79491.1"/>
    <property type="molecule type" value="Genomic_DNA"/>
</dbReference>
<evidence type="ECO:0000313" key="2">
    <source>
        <dbReference type="Proteomes" id="UP000306319"/>
    </source>
</evidence>